<evidence type="ECO:0000313" key="1">
    <source>
        <dbReference type="EMBL" id="EMS17758.1"/>
    </source>
</evidence>
<proteinExistence type="predicted"/>
<dbReference type="Proteomes" id="UP000030780">
    <property type="component" value="Unassembled WGS sequence"/>
</dbReference>
<protein>
    <submittedName>
        <fullName evidence="1">Uncharacterized protein</fullName>
    </submittedName>
</protein>
<sequence>MKERHSHHHKDVKYNAEEYKNDPFFQRELTKEGQRSIVELFHNGNCQKDELDEHINCYHAAIYDNYAGKDGDFSYARLRAHILSDPEMIEGKDGKRLVVPVTYFINPKPSVDRSGQKIEKMIDEKKYCVSGICIIEPSTGKIISLTIIDLTVMNSRESAALISGIESIGKYGIPDTIIVGNTAGRIHQVSLEDGKVKTHKDGHFKLDQ</sequence>
<name>M7XC84_ENTHI</name>
<gene>
    <name evidence="1" type="ORF">KM1_079360</name>
</gene>
<accession>M7XC84</accession>
<organism evidence="1 2">
    <name type="scientific">Entamoeba histolytica HM-3:IMSS</name>
    <dbReference type="NCBI Taxonomy" id="885315"/>
    <lineage>
        <taxon>Eukaryota</taxon>
        <taxon>Amoebozoa</taxon>
        <taxon>Evosea</taxon>
        <taxon>Archamoebae</taxon>
        <taxon>Mastigamoebida</taxon>
        <taxon>Entamoebidae</taxon>
        <taxon>Entamoeba</taxon>
    </lineage>
</organism>
<dbReference type="EMBL" id="KB637112">
    <property type="protein sequence ID" value="EMS17758.1"/>
    <property type="molecule type" value="Genomic_DNA"/>
</dbReference>
<dbReference type="AlphaFoldDB" id="M7XC84"/>
<dbReference type="VEuPathDB" id="AmoebaDB:KM1_079360"/>
<reference evidence="1 2" key="1">
    <citation type="submission" date="2013-01" db="EMBL/GenBank/DDBJ databases">
        <authorList>
            <person name="Inman J."/>
            <person name="Zafar N."/>
            <person name="Lorenzi H."/>
            <person name="Caler E."/>
        </authorList>
    </citation>
    <scope>NUCLEOTIDE SEQUENCE [LARGE SCALE GENOMIC DNA]</scope>
    <source>
        <strain evidence="1 2">HM-3:IMSS</strain>
    </source>
</reference>
<evidence type="ECO:0000313" key="2">
    <source>
        <dbReference type="Proteomes" id="UP000030780"/>
    </source>
</evidence>